<dbReference type="OrthoDB" id="3237195at2"/>
<protein>
    <submittedName>
        <fullName evidence="6">TetR/AcrR family transcriptional regulator</fullName>
    </submittedName>
</protein>
<keyword evidence="2 4" id="KW-0238">DNA-binding</keyword>
<proteinExistence type="predicted"/>
<dbReference type="PANTHER" id="PTHR30055">
    <property type="entry name" value="HTH-TYPE TRANSCRIPTIONAL REGULATOR RUTR"/>
    <property type="match status" value="1"/>
</dbReference>
<dbReference type="InterPro" id="IPR011075">
    <property type="entry name" value="TetR_C"/>
</dbReference>
<evidence type="ECO:0000259" key="5">
    <source>
        <dbReference type="PROSITE" id="PS50977"/>
    </source>
</evidence>
<evidence type="ECO:0000256" key="4">
    <source>
        <dbReference type="PROSITE-ProRule" id="PRU00335"/>
    </source>
</evidence>
<dbReference type="SUPFAM" id="SSF48498">
    <property type="entry name" value="Tetracyclin repressor-like, C-terminal domain"/>
    <property type="match status" value="1"/>
</dbReference>
<sequence>MAKQDRSVRTRQKVLEAAAEVFNRMGYQAATVSDIAVEAGTTKGAVYFHFKGKEDLAQAILRRQQQDTEAALVPQRVKLQEIADSGLVLAERLRTDSLVRASIRLSLDQQAGELDRGSAFRDWSRFNLEILQEAERRGELLPHVDPVAVAELFVGSFSGLQHMSQVLADYADLPQRVSVLLANVLPSIAVPPVLGALDYCAERGRLLIAASERAAGTPPDGPGTD</sequence>
<dbReference type="AlphaFoldDB" id="A0A5J6F9Z2"/>
<dbReference type="PROSITE" id="PS50977">
    <property type="entry name" value="HTH_TETR_2"/>
    <property type="match status" value="1"/>
</dbReference>
<feature type="domain" description="HTH tetR-type" evidence="5">
    <location>
        <begin position="8"/>
        <end position="68"/>
    </location>
</feature>
<dbReference type="Gene3D" id="1.10.357.10">
    <property type="entry name" value="Tetracycline Repressor, domain 2"/>
    <property type="match status" value="1"/>
</dbReference>
<keyword evidence="7" id="KW-1185">Reference proteome</keyword>
<dbReference type="Proteomes" id="UP000326178">
    <property type="component" value="Chromosome"/>
</dbReference>
<dbReference type="InterPro" id="IPR009057">
    <property type="entry name" value="Homeodomain-like_sf"/>
</dbReference>
<keyword evidence="1" id="KW-0805">Transcription regulation</keyword>
<evidence type="ECO:0000313" key="7">
    <source>
        <dbReference type="Proteomes" id="UP000326178"/>
    </source>
</evidence>
<dbReference type="GO" id="GO:0000976">
    <property type="term" value="F:transcription cis-regulatory region binding"/>
    <property type="evidence" value="ECO:0007669"/>
    <property type="project" value="TreeGrafter"/>
</dbReference>
<dbReference type="InterPro" id="IPR047923">
    <property type="entry name" value="ArpA-like"/>
</dbReference>
<dbReference type="InterPro" id="IPR050109">
    <property type="entry name" value="HTH-type_TetR-like_transc_reg"/>
</dbReference>
<gene>
    <name evidence="6" type="ORF">CP967_15130</name>
</gene>
<evidence type="ECO:0000256" key="3">
    <source>
        <dbReference type="ARBA" id="ARBA00023163"/>
    </source>
</evidence>
<dbReference type="EMBL" id="CP023702">
    <property type="protein sequence ID" value="QEU73158.1"/>
    <property type="molecule type" value="Genomic_DNA"/>
</dbReference>
<accession>A0A5J6F9Z2</accession>
<dbReference type="RefSeq" id="WP_150488478.1">
    <property type="nucleotide sequence ID" value="NZ_BMUV01000013.1"/>
</dbReference>
<dbReference type="Pfam" id="PF16925">
    <property type="entry name" value="TetR_C_13"/>
    <property type="match status" value="1"/>
</dbReference>
<dbReference type="InterPro" id="IPR036271">
    <property type="entry name" value="Tet_transcr_reg_TetR-rel_C_sf"/>
</dbReference>
<dbReference type="KEGG" id="snk:CP967_15130"/>
<keyword evidence="3" id="KW-0804">Transcription</keyword>
<dbReference type="GO" id="GO:0003700">
    <property type="term" value="F:DNA-binding transcription factor activity"/>
    <property type="evidence" value="ECO:0007669"/>
    <property type="project" value="TreeGrafter"/>
</dbReference>
<dbReference type="PANTHER" id="PTHR30055:SF234">
    <property type="entry name" value="HTH-TYPE TRANSCRIPTIONAL REGULATOR BETI"/>
    <property type="match status" value="1"/>
</dbReference>
<evidence type="ECO:0000256" key="2">
    <source>
        <dbReference type="ARBA" id="ARBA00023125"/>
    </source>
</evidence>
<dbReference type="PRINTS" id="PR00455">
    <property type="entry name" value="HTHTETR"/>
</dbReference>
<organism evidence="6 7">
    <name type="scientific">Streptomyces nitrosporeus</name>
    <dbReference type="NCBI Taxonomy" id="28894"/>
    <lineage>
        <taxon>Bacteria</taxon>
        <taxon>Bacillati</taxon>
        <taxon>Actinomycetota</taxon>
        <taxon>Actinomycetes</taxon>
        <taxon>Kitasatosporales</taxon>
        <taxon>Streptomycetaceae</taxon>
        <taxon>Streptomyces</taxon>
    </lineage>
</organism>
<dbReference type="InterPro" id="IPR001647">
    <property type="entry name" value="HTH_TetR"/>
</dbReference>
<reference evidence="6 7" key="1">
    <citation type="submission" date="2017-09" db="EMBL/GenBank/DDBJ databases">
        <authorList>
            <person name="Lee N."/>
            <person name="Cho B.-K."/>
        </authorList>
    </citation>
    <scope>NUCLEOTIDE SEQUENCE [LARGE SCALE GENOMIC DNA]</scope>
    <source>
        <strain evidence="6 7">ATCC 12769</strain>
    </source>
</reference>
<feature type="DNA-binding region" description="H-T-H motif" evidence="4">
    <location>
        <begin position="31"/>
        <end position="50"/>
    </location>
</feature>
<name>A0A5J6F9Z2_9ACTN</name>
<evidence type="ECO:0000256" key="1">
    <source>
        <dbReference type="ARBA" id="ARBA00023015"/>
    </source>
</evidence>
<evidence type="ECO:0000313" key="6">
    <source>
        <dbReference type="EMBL" id="QEU73158.1"/>
    </source>
</evidence>
<dbReference type="NCBIfam" id="NF041196">
    <property type="entry name" value="ScbR_bind_reg"/>
    <property type="match status" value="1"/>
</dbReference>
<dbReference type="Pfam" id="PF00440">
    <property type="entry name" value="TetR_N"/>
    <property type="match status" value="1"/>
</dbReference>
<dbReference type="SUPFAM" id="SSF46689">
    <property type="entry name" value="Homeodomain-like"/>
    <property type="match status" value="1"/>
</dbReference>